<comment type="caution">
    <text evidence="2">The sequence shown here is derived from an EMBL/GenBank/DDBJ whole genome shotgun (WGS) entry which is preliminary data.</text>
</comment>
<dbReference type="RefSeq" id="XP_062733652.1">
    <property type="nucleotide sequence ID" value="XM_062877837.1"/>
</dbReference>
<keyword evidence="3" id="KW-1185">Reference proteome</keyword>
<dbReference type="InterPro" id="IPR008402">
    <property type="entry name" value="APC_su15/mnd2"/>
</dbReference>
<evidence type="ECO:0000256" key="1">
    <source>
        <dbReference type="SAM" id="MobiDB-lite"/>
    </source>
</evidence>
<evidence type="ECO:0000313" key="3">
    <source>
        <dbReference type="Proteomes" id="UP001322138"/>
    </source>
</evidence>
<evidence type="ECO:0000313" key="2">
    <source>
        <dbReference type="EMBL" id="KAK4644676.1"/>
    </source>
</evidence>
<feature type="region of interest" description="Disordered" evidence="1">
    <location>
        <begin position="137"/>
        <end position="495"/>
    </location>
</feature>
<feature type="compositionally biased region" description="Basic and acidic residues" evidence="1">
    <location>
        <begin position="273"/>
        <end position="283"/>
    </location>
</feature>
<gene>
    <name evidence="2" type="ORF">QC761_306980</name>
</gene>
<feature type="compositionally biased region" description="Acidic residues" evidence="1">
    <location>
        <begin position="355"/>
        <end position="370"/>
    </location>
</feature>
<dbReference type="EMBL" id="JAFFGZ010000005">
    <property type="protein sequence ID" value="KAK4644676.1"/>
    <property type="molecule type" value="Genomic_DNA"/>
</dbReference>
<dbReference type="GeneID" id="87897319"/>
<feature type="compositionally biased region" description="Polar residues" evidence="1">
    <location>
        <begin position="476"/>
        <end position="486"/>
    </location>
</feature>
<accession>A0ABR0FLW2</accession>
<dbReference type="Pfam" id="PF05841">
    <property type="entry name" value="Apc15p"/>
    <property type="match status" value="1"/>
</dbReference>
<feature type="compositionally biased region" description="Acidic residues" evidence="1">
    <location>
        <begin position="227"/>
        <end position="238"/>
    </location>
</feature>
<feature type="compositionally biased region" description="Polar residues" evidence="1">
    <location>
        <begin position="443"/>
        <end position="453"/>
    </location>
</feature>
<feature type="compositionally biased region" description="Polar residues" evidence="1">
    <location>
        <begin position="34"/>
        <end position="44"/>
    </location>
</feature>
<feature type="region of interest" description="Disordered" evidence="1">
    <location>
        <begin position="1"/>
        <end position="69"/>
    </location>
</feature>
<feature type="compositionally biased region" description="Polar residues" evidence="1">
    <location>
        <begin position="240"/>
        <end position="262"/>
    </location>
</feature>
<organism evidence="2 3">
    <name type="scientific">Podospora bellae-mahoneyi</name>
    <dbReference type="NCBI Taxonomy" id="2093777"/>
    <lineage>
        <taxon>Eukaryota</taxon>
        <taxon>Fungi</taxon>
        <taxon>Dikarya</taxon>
        <taxon>Ascomycota</taxon>
        <taxon>Pezizomycotina</taxon>
        <taxon>Sordariomycetes</taxon>
        <taxon>Sordariomycetidae</taxon>
        <taxon>Sordariales</taxon>
        <taxon>Podosporaceae</taxon>
        <taxon>Podospora</taxon>
    </lineage>
</organism>
<feature type="compositionally biased region" description="Low complexity" evidence="1">
    <location>
        <begin position="418"/>
        <end position="431"/>
    </location>
</feature>
<sequence>MFSTLPDLTPRDPLLMVHLPRRPHPPQQSHHPSTAFNESSTTLDNNSLVPPPPPPNSRHNNKSSSSTNLIIDRSLLGRLKADEDLIRRRQAHIATHGQQWLKPPGLAKTLFQMREERREQEEHAEAVRREMVAQELAEAQAAEEEQGVEEGEEEEGMEVDLDGEIPEGMVDMEEEDLDDEILEGNLDDDDDDDLDDAVPGEDLDDEIPEGDLDDDIPEGGGFGYDGASDDTDEEEGDTEQNINNTFQTAQFDTSGDESSSVDPNDVSLTEVQQQRRTERRELQSRVATVRAQEQRMRDLMAQQSQPRHGNNNSNDDDLYGGNDNDDNHYRDGGANDMLEEEDLVSSRQLEGGVESGDDMDMEADLDDEIPDASGISGVSGGAGFGMDGAGYEHTDSEAELSDDGTQGNVSFARGGGSVRRQQQQQGNFRSSAVGPPPQQQQQNFRNSGGNFRSSGMGRFDPRSSLNHDISGFLSLDGSSMIGSSPHASFRRSRYG</sequence>
<protein>
    <submittedName>
        <fullName evidence="2">Uncharacterized protein</fullName>
    </submittedName>
</protein>
<reference evidence="2 3" key="1">
    <citation type="journal article" date="2023" name="bioRxiv">
        <title>High-quality genome assemblies of four members of thePodospora anserinaspecies complex.</title>
        <authorList>
            <person name="Ament-Velasquez S.L."/>
            <person name="Vogan A.A."/>
            <person name="Wallerman O."/>
            <person name="Hartmann F."/>
            <person name="Gautier V."/>
            <person name="Silar P."/>
            <person name="Giraud T."/>
            <person name="Johannesson H."/>
        </authorList>
    </citation>
    <scope>NUCLEOTIDE SEQUENCE [LARGE SCALE GENOMIC DNA]</scope>
    <source>
        <strain evidence="2 3">CBS 112042</strain>
    </source>
</reference>
<dbReference type="Proteomes" id="UP001322138">
    <property type="component" value="Unassembled WGS sequence"/>
</dbReference>
<feature type="compositionally biased region" description="Gly residues" evidence="1">
    <location>
        <begin position="377"/>
        <end position="388"/>
    </location>
</feature>
<proteinExistence type="predicted"/>
<feature type="compositionally biased region" description="Acidic residues" evidence="1">
    <location>
        <begin position="141"/>
        <end position="217"/>
    </location>
</feature>
<name>A0ABR0FLW2_9PEZI</name>
<feature type="compositionally biased region" description="Low complexity" evidence="1">
    <location>
        <begin position="1"/>
        <end position="15"/>
    </location>
</feature>